<dbReference type="Pfam" id="PF00805">
    <property type="entry name" value="Pentapeptide"/>
    <property type="match status" value="3"/>
</dbReference>
<dbReference type="Gene3D" id="2.160.20.80">
    <property type="entry name" value="E3 ubiquitin-protein ligase SopA"/>
    <property type="match status" value="2"/>
</dbReference>
<dbReference type="EMBL" id="LR796352">
    <property type="protein sequence ID" value="CAB4138900.1"/>
    <property type="molecule type" value="Genomic_DNA"/>
</dbReference>
<evidence type="ECO:0000313" key="1">
    <source>
        <dbReference type="EMBL" id="CAB4138900.1"/>
    </source>
</evidence>
<dbReference type="PANTHER" id="PTHR14136:SF17">
    <property type="entry name" value="BTB_POZ DOMAIN-CONTAINING PROTEIN KCTD9"/>
    <property type="match status" value="1"/>
</dbReference>
<accession>A0A6J5M1M3</accession>
<dbReference type="InterPro" id="IPR001646">
    <property type="entry name" value="5peptide_repeat"/>
</dbReference>
<dbReference type="InterPro" id="IPR043919">
    <property type="entry name" value="DUF5758"/>
</dbReference>
<dbReference type="PANTHER" id="PTHR14136">
    <property type="entry name" value="BTB_POZ DOMAIN-CONTAINING PROTEIN KCTD9"/>
    <property type="match status" value="1"/>
</dbReference>
<sequence>MEVNGYKIEPWAKLSGANLSGANLSGANLSGANLYGANLYGAKLSGANLYGAKLSGADLSWAGLSWANLSGANLSGANLYGANLYGAKLSGANLYGADLSWAGLSWANLSGANLSGADLPNFQITPKGYPLYGFKKLVGDVVCTLLIPVDADRTASLVGRKCRASKVIVISGEGKSLQDPRVIYKVGETVVPDSYDPDIRVECTNGIHFFLTPEEAKGYV</sequence>
<reference evidence="1" key="1">
    <citation type="submission" date="2020-04" db="EMBL/GenBank/DDBJ databases">
        <authorList>
            <person name="Chiriac C."/>
            <person name="Salcher M."/>
            <person name="Ghai R."/>
            <person name="Kavagutti S V."/>
        </authorList>
    </citation>
    <scope>NUCLEOTIDE SEQUENCE</scope>
</reference>
<protein>
    <submittedName>
        <fullName evidence="1">Pentapeptide repeat</fullName>
    </submittedName>
</protein>
<name>A0A6J5M1M3_9CAUD</name>
<dbReference type="SUPFAM" id="SSF141571">
    <property type="entry name" value="Pentapeptide repeat-like"/>
    <property type="match status" value="1"/>
</dbReference>
<dbReference type="InterPro" id="IPR051082">
    <property type="entry name" value="Pentapeptide-BTB/POZ_domain"/>
</dbReference>
<proteinExistence type="predicted"/>
<gene>
    <name evidence="1" type="ORF">UFOVP346_3</name>
</gene>
<organism evidence="1">
    <name type="scientific">uncultured Caudovirales phage</name>
    <dbReference type="NCBI Taxonomy" id="2100421"/>
    <lineage>
        <taxon>Viruses</taxon>
        <taxon>Duplodnaviria</taxon>
        <taxon>Heunggongvirae</taxon>
        <taxon>Uroviricota</taxon>
        <taxon>Caudoviricetes</taxon>
        <taxon>Peduoviridae</taxon>
        <taxon>Maltschvirus</taxon>
        <taxon>Maltschvirus maltsch</taxon>
    </lineage>
</organism>
<dbReference type="Pfam" id="PF19062">
    <property type="entry name" value="DUF5758"/>
    <property type="match status" value="1"/>
</dbReference>